<evidence type="ECO:0000256" key="1">
    <source>
        <dbReference type="SAM" id="MobiDB-lite"/>
    </source>
</evidence>
<comment type="caution">
    <text evidence="2">The sequence shown here is derived from an EMBL/GenBank/DDBJ whole genome shotgun (WGS) entry which is preliminary data.</text>
</comment>
<feature type="compositionally biased region" description="Low complexity" evidence="1">
    <location>
        <begin position="401"/>
        <end position="414"/>
    </location>
</feature>
<feature type="compositionally biased region" description="Low complexity" evidence="1">
    <location>
        <begin position="463"/>
        <end position="479"/>
    </location>
</feature>
<protein>
    <recommendedName>
        <fullName evidence="4">PPE family protein</fullName>
    </recommendedName>
</protein>
<feature type="region of interest" description="Disordered" evidence="1">
    <location>
        <begin position="463"/>
        <end position="525"/>
    </location>
</feature>
<dbReference type="Proteomes" id="UP000245639">
    <property type="component" value="Unassembled WGS sequence"/>
</dbReference>
<name>A0A2U1FLI8_9PSEU</name>
<dbReference type="EMBL" id="QEKW01000002">
    <property type="protein sequence ID" value="PVZ13038.1"/>
    <property type="molecule type" value="Genomic_DNA"/>
</dbReference>
<dbReference type="OrthoDB" id="3602820at2"/>
<feature type="region of interest" description="Disordered" evidence="1">
    <location>
        <begin position="353"/>
        <end position="414"/>
    </location>
</feature>
<keyword evidence="3" id="KW-1185">Reference proteome</keyword>
<sequence>MFTTNWSAFSHQAIHDALQGAGDGFREAGTAWQRLAARMVAVTDSVERANATLGATWQGDAALGAQKALQPLGPWVDNARGLAEVVNGAGANQADRLATVRNAVPPPRFSSWQQAGVEGFLDGSSLLGTVPPMAGGALSVPLGGADAVYQMAQQQRAETAAQEAMTAYQDASRPEMTTLPQFAGPGGNQIQPVLPPGGDGAGPVGGVGGSAGGGGVGGGGAVSGGGGAPGGVQGGAQGGAGAAAGGAAVPGVLPADAGGGAGAAGAGAAGGGGAGGGAGGAGGGGGAGAGVPGAAGAPAGPSSTTAAGTAPAPAAPGPTGAGAGVPGAGGAGAVPGAGDAGGAGAGAIPPVGSVPGAGPVGRVPPSTTGPTTGATTGATAGPTTGAGRAPSAPGAPGGVGADRPAAGGRGSRLPGAALGAGEGAAGGAAGGGAGGRAGAGGLGGGVGEPGARTGIGSGAAAEVAAARAAGAAAESRGAVPLIPPPGMVGRQDAYGQHRRPDYLTEDDPDAIAGRLPATAPPVIGE</sequence>
<evidence type="ECO:0000313" key="3">
    <source>
        <dbReference type="Proteomes" id="UP000245639"/>
    </source>
</evidence>
<gene>
    <name evidence="2" type="ORF">C8D89_102186</name>
</gene>
<feature type="region of interest" description="Disordered" evidence="1">
    <location>
        <begin position="260"/>
        <end position="323"/>
    </location>
</feature>
<dbReference type="SUPFAM" id="SSF140459">
    <property type="entry name" value="PE/PPE dimer-like"/>
    <property type="match status" value="1"/>
</dbReference>
<feature type="region of interest" description="Disordered" evidence="1">
    <location>
        <begin position="186"/>
        <end position="209"/>
    </location>
</feature>
<evidence type="ECO:0000313" key="2">
    <source>
        <dbReference type="EMBL" id="PVZ13038.1"/>
    </source>
</evidence>
<feature type="compositionally biased region" description="Low complexity" evidence="1">
    <location>
        <begin position="353"/>
        <end position="394"/>
    </location>
</feature>
<organism evidence="2 3">
    <name type="scientific">Actinomycetospora cinnamomea</name>
    <dbReference type="NCBI Taxonomy" id="663609"/>
    <lineage>
        <taxon>Bacteria</taxon>
        <taxon>Bacillati</taxon>
        <taxon>Actinomycetota</taxon>
        <taxon>Actinomycetes</taxon>
        <taxon>Pseudonocardiales</taxon>
        <taxon>Pseudonocardiaceae</taxon>
        <taxon>Actinomycetospora</taxon>
    </lineage>
</organism>
<accession>A0A2U1FLI8</accession>
<feature type="compositionally biased region" description="Low complexity" evidence="1">
    <location>
        <begin position="294"/>
        <end position="312"/>
    </location>
</feature>
<reference evidence="2 3" key="1">
    <citation type="submission" date="2018-04" db="EMBL/GenBank/DDBJ databases">
        <title>Genomic Encyclopedia of Type Strains, Phase IV (KMG-IV): sequencing the most valuable type-strain genomes for metagenomic binning, comparative biology and taxonomic classification.</title>
        <authorList>
            <person name="Goeker M."/>
        </authorList>
    </citation>
    <scope>NUCLEOTIDE SEQUENCE [LARGE SCALE GENOMIC DNA]</scope>
    <source>
        <strain evidence="2 3">DSM 45771</strain>
    </source>
</reference>
<evidence type="ECO:0008006" key="4">
    <source>
        <dbReference type="Google" id="ProtNLM"/>
    </source>
</evidence>
<proteinExistence type="predicted"/>
<dbReference type="InterPro" id="IPR038332">
    <property type="entry name" value="PPE_sf"/>
</dbReference>
<dbReference type="AlphaFoldDB" id="A0A2U1FLI8"/>
<dbReference type="RefSeq" id="WP_116707109.1">
    <property type="nucleotide sequence ID" value="NZ_QEKW01000002.1"/>
</dbReference>
<feature type="compositionally biased region" description="Gly residues" evidence="1">
    <location>
        <begin position="260"/>
        <end position="293"/>
    </location>
</feature>
<feature type="compositionally biased region" description="Gly residues" evidence="1">
    <location>
        <begin position="197"/>
        <end position="209"/>
    </location>
</feature>
<dbReference type="Gene3D" id="1.20.1260.20">
    <property type="entry name" value="PPE superfamily"/>
    <property type="match status" value="1"/>
</dbReference>